<evidence type="ECO:0000313" key="4">
    <source>
        <dbReference type="EMBL" id="CAK3972415.1"/>
    </source>
</evidence>
<dbReference type="PROSITE" id="PS52006">
    <property type="entry name" value="GH64"/>
    <property type="match status" value="1"/>
</dbReference>
<gene>
    <name evidence="4" type="ORF">LECACI_7A003613</name>
</gene>
<evidence type="ECO:0000259" key="3">
    <source>
        <dbReference type="PROSITE" id="PS52006"/>
    </source>
</evidence>
<dbReference type="InterPro" id="IPR042517">
    <property type="entry name" value="Glyco_hydro_64_N_2"/>
</dbReference>
<dbReference type="PANTHER" id="PTHR38165">
    <property type="match status" value="1"/>
</dbReference>
<dbReference type="InterPro" id="IPR032477">
    <property type="entry name" value="Glyco_hydro_64"/>
</dbReference>
<feature type="domain" description="GH64" evidence="3">
    <location>
        <begin position="203"/>
        <end position="599"/>
    </location>
</feature>
<dbReference type="InterPro" id="IPR037176">
    <property type="entry name" value="Osmotin/thaumatin-like_sf"/>
</dbReference>
<accession>A0AAI8YX00</accession>
<sequence length="600" mass="63702">MRTPLTWQGLTVLWLSAHVASIPLVAQKTSNKANIWVTKTNTLNATTWNNETKPLVNFDRTSINRNIILPYPSPGATEDVEMSPSILKSPNGGAGLNRTYPDTTVTTGNGNTDQSSITETRLTVSWTGNLSNVTEVEVALNITSSSEIGAGLASNGTRPASNGTGIPSPPTTPSSNGTTLDNSTVSSNDTLDAPWIGGNTWNTTSSRISVANRVDAGNSDLRLDVVNRLPSNNVKAYISGLSPSGALIMLGQDGQWKYPSTSNSTPVPVEADVAISLPGPNQTLPLTLPGFISSARIWLSDGELQFFVIATPTGPGLVEPAVANSNDPNSETNWGFAEITWTSDGLYADISAVDFVGLPLGITLRETNGNFQQVLGMPSNAAPLLCDRLSAQGRIDGRPWSSTCEYRPDGGLVRGLSPAVYLSQVPNAFGTYFGWYINDAWDYYRSNDLTINTQSAPGNVTCRVVGSQLTCAGDNRGYNKPTVTDIFGCNTGPFAVEAGDNAVHAAVVPRLCAAINRATLLVSGGNVQPSLPPSSYYLSANRPSQSRPMNHYSRIVHDLESNRKGYAFSYDDVSPAISEDQSGFVTSGSPELMTVIVGGR</sequence>
<dbReference type="Gene3D" id="3.30.920.50">
    <property type="entry name" value="Beta-1,3-glucanase, C-terminal domain"/>
    <property type="match status" value="1"/>
</dbReference>
<dbReference type="AlphaFoldDB" id="A0AAI8YX00"/>
<name>A0AAI8YX00_9PEZI</name>
<keyword evidence="2" id="KW-0732">Signal</keyword>
<dbReference type="EMBL" id="CAVMBE010000018">
    <property type="protein sequence ID" value="CAK3972415.1"/>
    <property type="molecule type" value="Genomic_DNA"/>
</dbReference>
<dbReference type="Gene3D" id="2.60.110.10">
    <property type="entry name" value="Thaumatin"/>
    <property type="match status" value="1"/>
</dbReference>
<keyword evidence="5" id="KW-1185">Reference proteome</keyword>
<reference evidence="4" key="1">
    <citation type="submission" date="2023-11" db="EMBL/GenBank/DDBJ databases">
        <authorList>
            <person name="Alioto T."/>
            <person name="Alioto T."/>
            <person name="Gomez Garrido J."/>
        </authorList>
    </citation>
    <scope>NUCLEOTIDE SEQUENCE</scope>
</reference>
<evidence type="ECO:0000256" key="2">
    <source>
        <dbReference type="SAM" id="SignalP"/>
    </source>
</evidence>
<protein>
    <recommendedName>
        <fullName evidence="3">GH64 domain-containing protein</fullName>
    </recommendedName>
</protein>
<dbReference type="PANTHER" id="PTHR38165:SF1">
    <property type="entry name" value="GLUCANASE B"/>
    <property type="match status" value="1"/>
</dbReference>
<dbReference type="Proteomes" id="UP001296104">
    <property type="component" value="Unassembled WGS sequence"/>
</dbReference>
<feature type="region of interest" description="Disordered" evidence="1">
    <location>
        <begin position="151"/>
        <end position="191"/>
    </location>
</feature>
<feature type="signal peptide" evidence="2">
    <location>
        <begin position="1"/>
        <end position="21"/>
    </location>
</feature>
<dbReference type="Pfam" id="PF16483">
    <property type="entry name" value="Glyco_hydro_64"/>
    <property type="match status" value="1"/>
</dbReference>
<feature type="compositionally biased region" description="Polar residues" evidence="1">
    <location>
        <begin position="180"/>
        <end position="190"/>
    </location>
</feature>
<proteinExistence type="predicted"/>
<dbReference type="InterPro" id="IPR037398">
    <property type="entry name" value="Glyco_hydro_64_fam"/>
</dbReference>
<comment type="caution">
    <text evidence="4">The sequence shown here is derived from an EMBL/GenBank/DDBJ whole genome shotgun (WGS) entry which is preliminary data.</text>
</comment>
<organism evidence="4 5">
    <name type="scientific">Lecanosticta acicola</name>
    <dbReference type="NCBI Taxonomy" id="111012"/>
    <lineage>
        <taxon>Eukaryota</taxon>
        <taxon>Fungi</taxon>
        <taxon>Dikarya</taxon>
        <taxon>Ascomycota</taxon>
        <taxon>Pezizomycotina</taxon>
        <taxon>Dothideomycetes</taxon>
        <taxon>Dothideomycetidae</taxon>
        <taxon>Mycosphaerellales</taxon>
        <taxon>Mycosphaerellaceae</taxon>
        <taxon>Lecanosticta</taxon>
    </lineage>
</organism>
<evidence type="ECO:0000313" key="5">
    <source>
        <dbReference type="Proteomes" id="UP001296104"/>
    </source>
</evidence>
<evidence type="ECO:0000256" key="1">
    <source>
        <dbReference type="SAM" id="MobiDB-lite"/>
    </source>
</evidence>
<feature type="chain" id="PRO_5042600610" description="GH64 domain-containing protein" evidence="2">
    <location>
        <begin position="22"/>
        <end position="600"/>
    </location>
</feature>